<evidence type="ECO:0000256" key="1">
    <source>
        <dbReference type="SAM" id="MobiDB-lite"/>
    </source>
</evidence>
<comment type="caution">
    <text evidence="2">The sequence shown here is derived from an EMBL/GenBank/DDBJ whole genome shotgun (WGS) entry which is preliminary data.</text>
</comment>
<dbReference type="AlphaFoldDB" id="A0AA36J6B6"/>
<evidence type="ECO:0000313" key="3">
    <source>
        <dbReference type="Proteomes" id="UP001178507"/>
    </source>
</evidence>
<dbReference type="Gene3D" id="1.10.287.620">
    <property type="entry name" value="Helix Hairpins"/>
    <property type="match status" value="1"/>
</dbReference>
<dbReference type="SUPFAM" id="SSF103657">
    <property type="entry name" value="BAR/IMD domain-like"/>
    <property type="match status" value="1"/>
</dbReference>
<dbReference type="Proteomes" id="UP001178507">
    <property type="component" value="Unassembled WGS sequence"/>
</dbReference>
<feature type="region of interest" description="Disordered" evidence="1">
    <location>
        <begin position="1"/>
        <end position="70"/>
    </location>
</feature>
<reference evidence="2" key="1">
    <citation type="submission" date="2023-08" db="EMBL/GenBank/DDBJ databases">
        <authorList>
            <person name="Chen Y."/>
            <person name="Shah S."/>
            <person name="Dougan E. K."/>
            <person name="Thang M."/>
            <person name="Chan C."/>
        </authorList>
    </citation>
    <scope>NUCLEOTIDE SEQUENCE</scope>
</reference>
<gene>
    <name evidence="2" type="ORF">EVOR1521_LOCUS23365</name>
</gene>
<name>A0AA36J6B6_9DINO</name>
<protein>
    <submittedName>
        <fullName evidence="2">Uncharacterized protein</fullName>
    </submittedName>
</protein>
<organism evidence="2 3">
    <name type="scientific">Effrenium voratum</name>
    <dbReference type="NCBI Taxonomy" id="2562239"/>
    <lineage>
        <taxon>Eukaryota</taxon>
        <taxon>Sar</taxon>
        <taxon>Alveolata</taxon>
        <taxon>Dinophyceae</taxon>
        <taxon>Suessiales</taxon>
        <taxon>Symbiodiniaceae</taxon>
        <taxon>Effrenium</taxon>
    </lineage>
</organism>
<dbReference type="EMBL" id="CAUJNA010003352">
    <property type="protein sequence ID" value="CAJ1399914.1"/>
    <property type="molecule type" value="Genomic_DNA"/>
</dbReference>
<feature type="compositionally biased region" description="Basic and acidic residues" evidence="1">
    <location>
        <begin position="1"/>
        <end position="64"/>
    </location>
</feature>
<keyword evidence="3" id="KW-1185">Reference proteome</keyword>
<proteinExistence type="predicted"/>
<accession>A0AA36J6B6</accession>
<sequence length="160" mass="18362">MRQEAERKVEKAKKEVKEAKKEVQEAERKVQEAERKVQEAKKEVQEAERKVEKAKASGRTKESEAEPPDSIYPTIADVLTLLRARFWRQARSSWCEKLLAKKLKFGAADQLLATVGATWDYCGKEELRESMQIPIQKLHEQKGKNSDKQLHPLFKASPGC</sequence>
<evidence type="ECO:0000313" key="2">
    <source>
        <dbReference type="EMBL" id="CAJ1399914.1"/>
    </source>
</evidence>
<dbReference type="InterPro" id="IPR027267">
    <property type="entry name" value="AH/BAR_dom_sf"/>
</dbReference>